<evidence type="ECO:0008006" key="3">
    <source>
        <dbReference type="Google" id="ProtNLM"/>
    </source>
</evidence>
<dbReference type="EMBL" id="CAJNIZ010010602">
    <property type="protein sequence ID" value="CAE7303300.1"/>
    <property type="molecule type" value="Genomic_DNA"/>
</dbReference>
<proteinExistence type="predicted"/>
<reference evidence="1" key="1">
    <citation type="submission" date="2021-02" db="EMBL/GenBank/DDBJ databases">
        <authorList>
            <person name="Dougan E. K."/>
            <person name="Rhodes N."/>
            <person name="Thang M."/>
            <person name="Chan C."/>
        </authorList>
    </citation>
    <scope>NUCLEOTIDE SEQUENCE</scope>
</reference>
<evidence type="ECO:0000313" key="2">
    <source>
        <dbReference type="Proteomes" id="UP000649617"/>
    </source>
</evidence>
<protein>
    <recommendedName>
        <fullName evidence="3">Endonuclease/exonuclease/phosphatase domain-containing protein</fullName>
    </recommendedName>
</protein>
<evidence type="ECO:0000313" key="1">
    <source>
        <dbReference type="EMBL" id="CAE7303300.1"/>
    </source>
</evidence>
<dbReference type="Proteomes" id="UP000649617">
    <property type="component" value="Unassembled WGS sequence"/>
</dbReference>
<gene>
    <name evidence="1" type="ORF">SPIL2461_LOCUS6850</name>
</gene>
<sequence length="368" mass="41511">MPMDGDILGVRTLYFTQDELEKLHSPLAVHDKYAEACGGANAAEKLPASWWGGVMHDEEQDGSDLGFLKASQRCHGVAARHEEKVPGLAAKATLITRYRVAYMATGSTHVADFVVSTSHFGKIPSAEDMFRLSARSEELQQAMDAVEVVSDKFSMPTFMTGDWNFRMVPFDELAKFSNFEGLLYSGPVIHMVDGTMRYSYVRRSPMQPDIAYEETRVAYVALRNSDSMRFLQTLGGFYPLYSHFYTFRRRPPTCRFRESTYRPHCETVPLANLGKKSYANTSALSSEEFLSDGKKWDQFKKEGFDLLKGDKAAASVTRLPSQCDQIYWSNNITTLSMDSAWEVLGPAAKRVVTSDHNMLELKARMWLS</sequence>
<dbReference type="InterPro" id="IPR036691">
    <property type="entry name" value="Endo/exonu/phosph_ase_sf"/>
</dbReference>
<dbReference type="OrthoDB" id="10445149at2759"/>
<dbReference type="SUPFAM" id="SSF56219">
    <property type="entry name" value="DNase I-like"/>
    <property type="match status" value="1"/>
</dbReference>
<keyword evidence="2" id="KW-1185">Reference proteome</keyword>
<comment type="caution">
    <text evidence="1">The sequence shown here is derived from an EMBL/GenBank/DDBJ whole genome shotgun (WGS) entry which is preliminary data.</text>
</comment>
<accession>A0A812NER5</accession>
<dbReference type="AlphaFoldDB" id="A0A812NER5"/>
<name>A0A812NER5_SYMPI</name>
<organism evidence="1 2">
    <name type="scientific">Symbiodinium pilosum</name>
    <name type="common">Dinoflagellate</name>
    <dbReference type="NCBI Taxonomy" id="2952"/>
    <lineage>
        <taxon>Eukaryota</taxon>
        <taxon>Sar</taxon>
        <taxon>Alveolata</taxon>
        <taxon>Dinophyceae</taxon>
        <taxon>Suessiales</taxon>
        <taxon>Symbiodiniaceae</taxon>
        <taxon>Symbiodinium</taxon>
    </lineage>
</organism>